<gene>
    <name evidence="3" type="primary">LOC101858336</name>
</gene>
<protein>
    <submittedName>
        <fullName evidence="3">Uncharacterized protein LOC101858336</fullName>
    </submittedName>
</protein>
<sequence length="162" mass="18453">MGGNSGKIDENSACGTEDKMSRTNQAVRQMHKQTTIQETTTDPTHRWRKRRRKKKASHDPTWTPDQSHDSTWTPDQSHDPTWTPDLSHDPTWTPDQSHDPTWTPEQADLDNSNHTQNRQKLRAARKRTRPLAKLPPIAGLTKRPKVTDQTGIALPPLKIAAF</sequence>
<evidence type="ECO:0000256" key="1">
    <source>
        <dbReference type="SAM" id="MobiDB-lite"/>
    </source>
</evidence>
<dbReference type="RefSeq" id="XP_005096004.2">
    <property type="nucleotide sequence ID" value="XM_005095947.3"/>
</dbReference>
<reference evidence="3" key="1">
    <citation type="submission" date="2025-08" db="UniProtKB">
        <authorList>
            <consortium name="RefSeq"/>
        </authorList>
    </citation>
    <scope>IDENTIFICATION</scope>
</reference>
<feature type="compositionally biased region" description="Basic residues" evidence="1">
    <location>
        <begin position="46"/>
        <end position="56"/>
    </location>
</feature>
<feature type="non-terminal residue" evidence="3">
    <location>
        <position position="162"/>
    </location>
</feature>
<feature type="compositionally biased region" description="Basic residues" evidence="1">
    <location>
        <begin position="117"/>
        <end position="130"/>
    </location>
</feature>
<keyword evidence="2" id="KW-1185">Reference proteome</keyword>
<feature type="region of interest" description="Disordered" evidence="1">
    <location>
        <begin position="1"/>
        <end position="143"/>
    </location>
</feature>
<accession>A0ABM0JKQ6</accession>
<feature type="compositionally biased region" description="Polar residues" evidence="1">
    <location>
        <begin position="93"/>
        <end position="116"/>
    </location>
</feature>
<feature type="compositionally biased region" description="Polar residues" evidence="1">
    <location>
        <begin position="63"/>
        <end position="75"/>
    </location>
</feature>
<proteinExistence type="predicted"/>
<evidence type="ECO:0000313" key="3">
    <source>
        <dbReference type="RefSeq" id="XP_005096004.2"/>
    </source>
</evidence>
<dbReference type="Proteomes" id="UP000694888">
    <property type="component" value="Unplaced"/>
</dbReference>
<evidence type="ECO:0000313" key="2">
    <source>
        <dbReference type="Proteomes" id="UP000694888"/>
    </source>
</evidence>
<dbReference type="GeneID" id="101858336"/>
<name>A0ABM0JKQ6_APLCA</name>
<organism evidence="2 3">
    <name type="scientific">Aplysia californica</name>
    <name type="common">California sea hare</name>
    <dbReference type="NCBI Taxonomy" id="6500"/>
    <lineage>
        <taxon>Eukaryota</taxon>
        <taxon>Metazoa</taxon>
        <taxon>Spiralia</taxon>
        <taxon>Lophotrochozoa</taxon>
        <taxon>Mollusca</taxon>
        <taxon>Gastropoda</taxon>
        <taxon>Heterobranchia</taxon>
        <taxon>Euthyneura</taxon>
        <taxon>Tectipleura</taxon>
        <taxon>Aplysiida</taxon>
        <taxon>Aplysioidea</taxon>
        <taxon>Aplysiidae</taxon>
        <taxon>Aplysia</taxon>
    </lineage>
</organism>